<evidence type="ECO:0000256" key="3">
    <source>
        <dbReference type="ARBA" id="ARBA00022448"/>
    </source>
</evidence>
<comment type="subunit">
    <text evidence="14">Monomer.</text>
</comment>
<gene>
    <name evidence="15" type="ORF">BCR33DRAFT_715639</name>
</gene>
<proteinExistence type="inferred from homology"/>
<sequence length="195" mass="21348">MDSQAQDTVFSAFATSFASGSIAGIRVRLNEAIGAKKGPGFFWKGSLSSSIRYFPPQGMNLASKDLFHFLLPNYDPRTQFGSFLGVNLAAGGAAVLWNFIAGIITYRGIQFGLNDTLKGVNPWDKETSLAGLASKWTIAQFSTYLATIFTNPFDIARRSLSLEVEGRKQVHTGVTDSLKKIVQRDGILSLFKERL</sequence>
<dbReference type="PANTHER" id="PTHR45635:SF14">
    <property type="entry name" value="ADP_ATP TRANSLOCASE"/>
    <property type="match status" value="1"/>
</dbReference>
<keyword evidence="4" id="KW-0050">Antiport</keyword>
<evidence type="ECO:0000256" key="10">
    <source>
        <dbReference type="ARBA" id="ARBA00023136"/>
    </source>
</evidence>
<dbReference type="STRING" id="329046.A0A1Y2CHR7"/>
<keyword evidence="8" id="KW-1133">Transmembrane helix</keyword>
<dbReference type="EMBL" id="MCGO01000016">
    <property type="protein sequence ID" value="ORY46593.1"/>
    <property type="molecule type" value="Genomic_DNA"/>
</dbReference>
<evidence type="ECO:0000256" key="1">
    <source>
        <dbReference type="ARBA" id="ARBA00004448"/>
    </source>
</evidence>
<dbReference type="InterPro" id="IPR023395">
    <property type="entry name" value="MCP_dom_sf"/>
</dbReference>
<evidence type="ECO:0000256" key="5">
    <source>
        <dbReference type="ARBA" id="ARBA00022692"/>
    </source>
</evidence>
<keyword evidence="7" id="KW-0999">Mitochondrion inner membrane</keyword>
<protein>
    <recommendedName>
        <fullName evidence="14">ADP/ATP translocase</fullName>
    </recommendedName>
    <alternativeName>
        <fullName evidence="14">ADP,ATP carrier protein</fullName>
    </alternativeName>
</protein>
<comment type="caution">
    <text evidence="15">The sequence shown here is derived from an EMBL/GenBank/DDBJ whole genome shotgun (WGS) entry which is preliminary data.</text>
</comment>
<dbReference type="OrthoDB" id="270584at2759"/>
<dbReference type="GO" id="GO:1990544">
    <property type="term" value="P:mitochondrial ATP transmembrane transport"/>
    <property type="evidence" value="ECO:0007669"/>
    <property type="project" value="InterPro"/>
</dbReference>
<dbReference type="PANTHER" id="PTHR45635">
    <property type="entry name" value="ADP,ATP CARRIER PROTEIN 1-RELATED-RELATED"/>
    <property type="match status" value="1"/>
</dbReference>
<dbReference type="GO" id="GO:0140021">
    <property type="term" value="P:mitochondrial ADP transmembrane transport"/>
    <property type="evidence" value="ECO:0007669"/>
    <property type="project" value="InterPro"/>
</dbReference>
<dbReference type="GO" id="GO:0005471">
    <property type="term" value="F:ATP:ADP antiporter activity"/>
    <property type="evidence" value="ECO:0007669"/>
    <property type="project" value="UniProtKB-UniRule"/>
</dbReference>
<keyword evidence="9" id="KW-0496">Mitochondrion</keyword>
<organism evidence="15 16">
    <name type="scientific">Rhizoclosmatium globosum</name>
    <dbReference type="NCBI Taxonomy" id="329046"/>
    <lineage>
        <taxon>Eukaryota</taxon>
        <taxon>Fungi</taxon>
        <taxon>Fungi incertae sedis</taxon>
        <taxon>Chytridiomycota</taxon>
        <taxon>Chytridiomycota incertae sedis</taxon>
        <taxon>Chytridiomycetes</taxon>
        <taxon>Chytridiales</taxon>
        <taxon>Chytriomycetaceae</taxon>
        <taxon>Rhizoclosmatium</taxon>
    </lineage>
</organism>
<comment type="catalytic activity">
    <reaction evidence="11">
        <text>ADP(in) + ATP(out) = ADP(out) + ATP(in)</text>
        <dbReference type="Rhea" id="RHEA:34999"/>
        <dbReference type="ChEBI" id="CHEBI:30616"/>
        <dbReference type="ChEBI" id="CHEBI:456216"/>
    </reaction>
    <physiologicalReaction direction="left-to-right" evidence="11">
        <dbReference type="Rhea" id="RHEA:35000"/>
    </physiologicalReaction>
</comment>
<accession>A0A1Y2CHR7</accession>
<dbReference type="InterPro" id="IPR002113">
    <property type="entry name" value="ADT_euk_type"/>
</dbReference>
<evidence type="ECO:0000256" key="11">
    <source>
        <dbReference type="ARBA" id="ARBA00024143"/>
    </source>
</evidence>
<evidence type="ECO:0000256" key="9">
    <source>
        <dbReference type="ARBA" id="ARBA00023128"/>
    </source>
</evidence>
<dbReference type="SUPFAM" id="SSF103506">
    <property type="entry name" value="Mitochondrial carrier"/>
    <property type="match status" value="1"/>
</dbReference>
<keyword evidence="16" id="KW-1185">Reference proteome</keyword>
<evidence type="ECO:0000256" key="8">
    <source>
        <dbReference type="ARBA" id="ARBA00022989"/>
    </source>
</evidence>
<name>A0A1Y2CHR7_9FUNG</name>
<dbReference type="PROSITE" id="PS50920">
    <property type="entry name" value="SOLCAR"/>
    <property type="match status" value="1"/>
</dbReference>
<evidence type="ECO:0000256" key="12">
    <source>
        <dbReference type="PROSITE-ProRule" id="PRU00282"/>
    </source>
</evidence>
<keyword evidence="10 12" id="KW-0472">Membrane</keyword>
<evidence type="ECO:0000256" key="2">
    <source>
        <dbReference type="ARBA" id="ARBA00006375"/>
    </source>
</evidence>
<dbReference type="InterPro" id="IPR018108">
    <property type="entry name" value="MCP_transmembrane"/>
</dbReference>
<evidence type="ECO:0000313" key="15">
    <source>
        <dbReference type="EMBL" id="ORY46593.1"/>
    </source>
</evidence>
<evidence type="ECO:0000256" key="13">
    <source>
        <dbReference type="RuleBase" id="RU000488"/>
    </source>
</evidence>
<dbReference type="Gene3D" id="1.50.40.10">
    <property type="entry name" value="Mitochondrial carrier domain"/>
    <property type="match status" value="1"/>
</dbReference>
<evidence type="ECO:0000256" key="6">
    <source>
        <dbReference type="ARBA" id="ARBA00022737"/>
    </source>
</evidence>
<keyword evidence="5 12" id="KW-0812">Transmembrane</keyword>
<keyword evidence="3 13" id="KW-0813">Transport</keyword>
<comment type="subcellular location">
    <subcellularLocation>
        <location evidence="14">Membrane</location>
        <topology evidence="14">Multi-pass membrane protein</topology>
    </subcellularLocation>
    <subcellularLocation>
        <location evidence="1">Mitochondrion inner membrane</location>
        <topology evidence="1">Multi-pass membrane protein</topology>
    </subcellularLocation>
</comment>
<reference evidence="15 16" key="1">
    <citation type="submission" date="2016-07" db="EMBL/GenBank/DDBJ databases">
        <title>Pervasive Adenine N6-methylation of Active Genes in Fungi.</title>
        <authorList>
            <consortium name="DOE Joint Genome Institute"/>
            <person name="Mondo S.J."/>
            <person name="Dannebaum R.O."/>
            <person name="Kuo R.C."/>
            <person name="Labutti K."/>
            <person name="Haridas S."/>
            <person name="Kuo A."/>
            <person name="Salamov A."/>
            <person name="Ahrendt S.R."/>
            <person name="Lipzen A."/>
            <person name="Sullivan W."/>
            <person name="Andreopoulos W.B."/>
            <person name="Clum A."/>
            <person name="Lindquist E."/>
            <person name="Daum C."/>
            <person name="Ramamoorthy G.K."/>
            <person name="Gryganskyi A."/>
            <person name="Culley D."/>
            <person name="Magnuson J.K."/>
            <person name="James T.Y."/>
            <person name="O'Malley M.A."/>
            <person name="Stajich J.E."/>
            <person name="Spatafora J.W."/>
            <person name="Visel A."/>
            <person name="Grigoriev I.V."/>
        </authorList>
    </citation>
    <scope>NUCLEOTIDE SEQUENCE [LARGE SCALE GENOMIC DNA]</scope>
    <source>
        <strain evidence="15 16">JEL800</strain>
    </source>
</reference>
<dbReference type="Pfam" id="PF00153">
    <property type="entry name" value="Mito_carr"/>
    <property type="match status" value="1"/>
</dbReference>
<dbReference type="AlphaFoldDB" id="A0A1Y2CHR7"/>
<dbReference type="GO" id="GO:0005743">
    <property type="term" value="C:mitochondrial inner membrane"/>
    <property type="evidence" value="ECO:0007669"/>
    <property type="project" value="UniProtKB-SubCell"/>
</dbReference>
<evidence type="ECO:0000313" key="16">
    <source>
        <dbReference type="Proteomes" id="UP000193642"/>
    </source>
</evidence>
<evidence type="ECO:0000256" key="7">
    <source>
        <dbReference type="ARBA" id="ARBA00022792"/>
    </source>
</evidence>
<comment type="function">
    <text evidence="14">Catalyzes the exchange of ADP and ATP across the membrane.</text>
</comment>
<feature type="repeat" description="Solcar" evidence="12">
    <location>
        <begin position="130"/>
        <end position="195"/>
    </location>
</feature>
<evidence type="ECO:0000256" key="14">
    <source>
        <dbReference type="RuleBase" id="RU368008"/>
    </source>
</evidence>
<comment type="similarity">
    <text evidence="2 13">Belongs to the mitochondrial carrier (TC 2.A.29) family.</text>
</comment>
<keyword evidence="6" id="KW-0677">Repeat</keyword>
<evidence type="ECO:0000256" key="4">
    <source>
        <dbReference type="ARBA" id="ARBA00022449"/>
    </source>
</evidence>
<dbReference type="Proteomes" id="UP000193642">
    <property type="component" value="Unassembled WGS sequence"/>
</dbReference>